<dbReference type="InterPro" id="IPR051198">
    <property type="entry name" value="BchE-like"/>
</dbReference>
<dbReference type="InterPro" id="IPR006638">
    <property type="entry name" value="Elp3/MiaA/NifB-like_rSAM"/>
</dbReference>
<proteinExistence type="predicted"/>
<dbReference type="GO" id="GO:0003824">
    <property type="term" value="F:catalytic activity"/>
    <property type="evidence" value="ECO:0007669"/>
    <property type="project" value="InterPro"/>
</dbReference>
<gene>
    <name evidence="7" type="ORF">H8D96_17170</name>
</gene>
<keyword evidence="4" id="KW-0408">Iron</keyword>
<dbReference type="InterPro" id="IPR023984">
    <property type="entry name" value="rSAM_ocin_1"/>
</dbReference>
<dbReference type="SUPFAM" id="SSF102114">
    <property type="entry name" value="Radical SAM enzymes"/>
    <property type="match status" value="1"/>
</dbReference>
<evidence type="ECO:0000313" key="7">
    <source>
        <dbReference type="EMBL" id="MBC8433642.1"/>
    </source>
</evidence>
<name>A0A8J6TVW8_9BACT</name>
<dbReference type="Proteomes" id="UP000605201">
    <property type="component" value="Unassembled WGS sequence"/>
</dbReference>
<comment type="caution">
    <text evidence="7">The sequence shown here is derived from an EMBL/GenBank/DDBJ whole genome shotgun (WGS) entry which is preliminary data.</text>
</comment>
<keyword evidence="2" id="KW-0949">S-adenosyl-L-methionine</keyword>
<dbReference type="Gene3D" id="3.40.50.280">
    <property type="entry name" value="Cobalamin-binding domain"/>
    <property type="match status" value="1"/>
</dbReference>
<dbReference type="SFLD" id="SFLDG01082">
    <property type="entry name" value="B12-binding_domain_containing"/>
    <property type="match status" value="1"/>
</dbReference>
<evidence type="ECO:0000256" key="2">
    <source>
        <dbReference type="ARBA" id="ARBA00022691"/>
    </source>
</evidence>
<evidence type="ECO:0000256" key="3">
    <source>
        <dbReference type="ARBA" id="ARBA00022723"/>
    </source>
</evidence>
<dbReference type="PANTHER" id="PTHR43409:SF7">
    <property type="entry name" value="BLL1977 PROTEIN"/>
    <property type="match status" value="1"/>
</dbReference>
<accession>A0A8J6TVW8</accession>
<dbReference type="PANTHER" id="PTHR43409">
    <property type="entry name" value="ANAEROBIC MAGNESIUM-PROTOPORPHYRIN IX MONOMETHYL ESTER CYCLASE-RELATED"/>
    <property type="match status" value="1"/>
</dbReference>
<dbReference type="AlphaFoldDB" id="A0A8J6TVW8"/>
<dbReference type="EMBL" id="JACNIG010000315">
    <property type="protein sequence ID" value="MBC8433642.1"/>
    <property type="molecule type" value="Genomic_DNA"/>
</dbReference>
<dbReference type="InterPro" id="IPR023404">
    <property type="entry name" value="rSAM_horseshoe"/>
</dbReference>
<dbReference type="SFLD" id="SFLDF00324">
    <property type="entry name" value="bacteriocin_maturation"/>
    <property type="match status" value="1"/>
</dbReference>
<evidence type="ECO:0000256" key="1">
    <source>
        <dbReference type="ARBA" id="ARBA00001966"/>
    </source>
</evidence>
<evidence type="ECO:0000313" key="8">
    <source>
        <dbReference type="Proteomes" id="UP000605201"/>
    </source>
</evidence>
<dbReference type="InterPro" id="IPR007197">
    <property type="entry name" value="rSAM"/>
</dbReference>
<evidence type="ECO:0000256" key="4">
    <source>
        <dbReference type="ARBA" id="ARBA00023004"/>
    </source>
</evidence>
<dbReference type="SFLD" id="SFLDS00029">
    <property type="entry name" value="Radical_SAM"/>
    <property type="match status" value="1"/>
</dbReference>
<keyword evidence="5" id="KW-0411">Iron-sulfur</keyword>
<dbReference type="Gene3D" id="3.80.30.20">
    <property type="entry name" value="tm_1862 like domain"/>
    <property type="match status" value="1"/>
</dbReference>
<dbReference type="SMART" id="SM00729">
    <property type="entry name" value="Elp3"/>
    <property type="match status" value="1"/>
</dbReference>
<dbReference type="Pfam" id="PF04055">
    <property type="entry name" value="Radical_SAM"/>
    <property type="match status" value="1"/>
</dbReference>
<reference evidence="7 8" key="1">
    <citation type="submission" date="2020-08" db="EMBL/GenBank/DDBJ databases">
        <title>Bridging the membrane lipid divide: bacteria of the FCB group superphylum have the potential to synthesize archaeal ether lipids.</title>
        <authorList>
            <person name="Villanueva L."/>
            <person name="Von Meijenfeldt F.A.B."/>
            <person name="Westbye A.B."/>
            <person name="Yadav S."/>
            <person name="Hopmans E.C."/>
            <person name="Dutilh B.E."/>
            <person name="Sinninghe Damste J.S."/>
        </authorList>
    </citation>
    <scope>NUCLEOTIDE SEQUENCE [LARGE SCALE GENOMIC DNA]</scope>
    <source>
        <strain evidence="7">NIOZ-UU17</strain>
    </source>
</reference>
<dbReference type="GO" id="GO:0046872">
    <property type="term" value="F:metal ion binding"/>
    <property type="evidence" value="ECO:0007669"/>
    <property type="project" value="UniProtKB-KW"/>
</dbReference>
<evidence type="ECO:0000259" key="6">
    <source>
        <dbReference type="SMART" id="SM00729"/>
    </source>
</evidence>
<dbReference type="NCBIfam" id="TIGR03975">
    <property type="entry name" value="rSAM_ocin_1"/>
    <property type="match status" value="1"/>
</dbReference>
<organism evidence="7 8">
    <name type="scientific">Candidatus Desulfatibia vada</name>
    <dbReference type="NCBI Taxonomy" id="2841696"/>
    <lineage>
        <taxon>Bacteria</taxon>
        <taxon>Pseudomonadati</taxon>
        <taxon>Thermodesulfobacteriota</taxon>
        <taxon>Desulfobacteria</taxon>
        <taxon>Desulfobacterales</taxon>
        <taxon>Desulfobacterales incertae sedis</taxon>
        <taxon>Candidatus Desulfatibia</taxon>
    </lineage>
</organism>
<keyword evidence="3" id="KW-0479">Metal-binding</keyword>
<dbReference type="GO" id="GO:0051536">
    <property type="term" value="F:iron-sulfur cluster binding"/>
    <property type="evidence" value="ECO:0007669"/>
    <property type="project" value="UniProtKB-KW"/>
</dbReference>
<protein>
    <submittedName>
        <fullName evidence="7">RiPP maturation radical SAM protein 1</fullName>
    </submittedName>
</protein>
<dbReference type="InterPro" id="IPR058240">
    <property type="entry name" value="rSAM_sf"/>
</dbReference>
<sequence length="613" mass="69651">MLDKIVLISAPWPLFNRPSIQIGTLKSYLKSQFPDLQVDAHHVYLKIAATCGYQIYQAVSQRTWLAETVYGALLYPERLESIKKVFQQQAARQSSLRKVAFEKLIAQVETVSKTFINSTNWGEYGFAGFSICTCQFTASLYFIKQMKKRFPHLTIVVGGSMFAGESIENIFEMFPEIDFVINGEGEIPLGRLVHHLNHSRRMQDIPPVPGIVTAKSAQENMPVTFNQMEDLTALKCPDYDEYFELLESLGPQKTFFPTLPVELSRGCWWRKSHDTAGFTGCAFCNLNLQWDGYRSKKASEAVSDIDKLVSKYKTLSVAFMDNMLPLKNSGEIFARISRLGKDLHLFGEIRASTPKRLLAAVRATGTVEVQIGIEALSTRLLNRLNKGTTAIENLEVMKHCEALGIVNKSNLILCFPGSNDEDVAATLRCLDFALPFRPLKPVQFWLGLGSPVWQHSKAFGLKAVFNHPNYAAIFGPAINRAMQFTIQAYRGDLVRQKKLWQPVKKKLENWKEAYAELHQNPASGHILSYRDGRQFLIIRQKRIGAENLTHRLEETSRAIYLFCEHHRSIKSIKGRFPGIPQDKILQFLEMMVTKRLMFTENDKYLSLAIPARP</sequence>
<evidence type="ECO:0000256" key="5">
    <source>
        <dbReference type="ARBA" id="ARBA00023014"/>
    </source>
</evidence>
<comment type="cofactor">
    <cofactor evidence="1">
        <name>[4Fe-4S] cluster</name>
        <dbReference type="ChEBI" id="CHEBI:49883"/>
    </cofactor>
</comment>
<dbReference type="GO" id="GO:0005829">
    <property type="term" value="C:cytosol"/>
    <property type="evidence" value="ECO:0007669"/>
    <property type="project" value="TreeGrafter"/>
</dbReference>
<feature type="domain" description="Elp3/MiaA/NifB-like radical SAM core" evidence="6">
    <location>
        <begin position="257"/>
        <end position="488"/>
    </location>
</feature>